<proteinExistence type="predicted"/>
<dbReference type="InterPro" id="IPR027417">
    <property type="entry name" value="P-loop_NTPase"/>
</dbReference>
<feature type="domain" description="ABC transporter" evidence="4">
    <location>
        <begin position="273"/>
        <end position="501"/>
    </location>
</feature>
<dbReference type="CDD" id="cd03257">
    <property type="entry name" value="ABC_NikE_OppD_transporters"/>
    <property type="match status" value="1"/>
</dbReference>
<dbReference type="GO" id="GO:0005524">
    <property type="term" value="F:ATP binding"/>
    <property type="evidence" value="ECO:0007669"/>
    <property type="project" value="UniProtKB-KW"/>
</dbReference>
<dbReference type="InterPro" id="IPR017871">
    <property type="entry name" value="ABC_transporter-like_CS"/>
</dbReference>
<accession>A0ABS1SP11</accession>
<dbReference type="Pfam" id="PF00005">
    <property type="entry name" value="ABC_tran"/>
    <property type="match status" value="2"/>
</dbReference>
<dbReference type="PROSITE" id="PS00211">
    <property type="entry name" value="ABC_TRANSPORTER_1"/>
    <property type="match status" value="2"/>
</dbReference>
<reference evidence="5 6" key="1">
    <citation type="submission" date="2018-09" db="EMBL/GenBank/DDBJ databases">
        <title>Comparative genomics of Leucobacter spp.</title>
        <authorList>
            <person name="Reis A.C."/>
            <person name="Kolvenbach B.A."/>
            <person name="Corvini P.F.X."/>
            <person name="Nunes O.C."/>
        </authorList>
    </citation>
    <scope>NUCLEOTIDE SEQUENCE [LARGE SCALE GENOMIC DNA]</scope>
    <source>
        <strain evidence="5 6">L-1</strain>
    </source>
</reference>
<keyword evidence="1" id="KW-0813">Transport</keyword>
<gene>
    <name evidence="5" type="ORF">D3226_07090</name>
</gene>
<dbReference type="SMART" id="SM00382">
    <property type="entry name" value="AAA"/>
    <property type="match status" value="2"/>
</dbReference>
<dbReference type="EMBL" id="QYAD01000002">
    <property type="protein sequence ID" value="MBL3689724.1"/>
    <property type="molecule type" value="Genomic_DNA"/>
</dbReference>
<evidence type="ECO:0000259" key="4">
    <source>
        <dbReference type="PROSITE" id="PS50893"/>
    </source>
</evidence>
<dbReference type="InterPro" id="IPR003593">
    <property type="entry name" value="AAA+_ATPase"/>
</dbReference>
<dbReference type="Gene3D" id="3.40.50.300">
    <property type="entry name" value="P-loop containing nucleotide triphosphate hydrolases"/>
    <property type="match status" value="2"/>
</dbReference>
<keyword evidence="6" id="KW-1185">Reference proteome</keyword>
<sequence>MTIPLLDTTGLSVTAPGGARVLTELELTVAPGECLAVVGSSGAGKSVLARTLLGLTQASPRWHVEATTLRVAGRDVRRATQRQWRGIRGATVGLVLQDALQSLDPLRTIGAEVGEALALRGVRGAERRAAVIAALQAAGLPDAEARLVQRPGELSGGMRQRALIAAALAAQPPLLIADEPTTALDSATAARVLDHLSGIRDAGTGVLLISHDLGAVARVANRVAVLEAGRIVECAPSAEFLARPSTPAGRALVAAIPRGAKPGPPPRPGRELITLTEVSRLFPAPAGGTTGLRSVSLTLRAGEALGVVGESGAGKTTLARVLAGAERPDSGALAQADPPPRARLIPQDPLATFDPRWRVERIIAASIRPDQTSSGAQRTPAELLRTVGLDPKLLRRRPVSLSGGQRQRVAIARALAARPDVLVCDEPVSALDMATQAGILALLRKLQEREHVALVFVSHDLAAVRAVADRTLIMRDGSVIEEGPTEQVFRSPQHEFTRELLAATGVSGSA</sequence>
<evidence type="ECO:0000313" key="6">
    <source>
        <dbReference type="Proteomes" id="UP001646141"/>
    </source>
</evidence>
<evidence type="ECO:0000313" key="5">
    <source>
        <dbReference type="EMBL" id="MBL3689724.1"/>
    </source>
</evidence>
<keyword evidence="2" id="KW-0547">Nucleotide-binding</keyword>
<protein>
    <submittedName>
        <fullName evidence="5">ABC transporter ATP-binding protein</fullName>
    </submittedName>
</protein>
<dbReference type="RefSeq" id="WP_202381738.1">
    <property type="nucleotide sequence ID" value="NZ_BAAAMA010000002.1"/>
</dbReference>
<dbReference type="InterPro" id="IPR003439">
    <property type="entry name" value="ABC_transporter-like_ATP-bd"/>
</dbReference>
<organism evidence="5 6">
    <name type="scientific">Leucobacter chromiireducens subsp. chromiireducens</name>
    <dbReference type="NCBI Taxonomy" id="660067"/>
    <lineage>
        <taxon>Bacteria</taxon>
        <taxon>Bacillati</taxon>
        <taxon>Actinomycetota</taxon>
        <taxon>Actinomycetes</taxon>
        <taxon>Micrococcales</taxon>
        <taxon>Microbacteriaceae</taxon>
        <taxon>Leucobacter</taxon>
    </lineage>
</organism>
<dbReference type="SUPFAM" id="SSF52540">
    <property type="entry name" value="P-loop containing nucleoside triphosphate hydrolases"/>
    <property type="match status" value="2"/>
</dbReference>
<keyword evidence="3 5" id="KW-0067">ATP-binding</keyword>
<name>A0ABS1SP11_9MICO</name>
<dbReference type="Proteomes" id="UP001646141">
    <property type="component" value="Unassembled WGS sequence"/>
</dbReference>
<feature type="domain" description="ABC transporter" evidence="4">
    <location>
        <begin position="6"/>
        <end position="253"/>
    </location>
</feature>
<comment type="caution">
    <text evidence="5">The sequence shown here is derived from an EMBL/GenBank/DDBJ whole genome shotgun (WGS) entry which is preliminary data.</text>
</comment>
<evidence type="ECO:0000256" key="1">
    <source>
        <dbReference type="ARBA" id="ARBA00022448"/>
    </source>
</evidence>
<dbReference type="InterPro" id="IPR050319">
    <property type="entry name" value="ABC_transp_ATP-bind"/>
</dbReference>
<dbReference type="PANTHER" id="PTHR43776">
    <property type="entry name" value="TRANSPORT ATP-BINDING PROTEIN"/>
    <property type="match status" value="1"/>
</dbReference>
<dbReference type="PROSITE" id="PS50893">
    <property type="entry name" value="ABC_TRANSPORTER_2"/>
    <property type="match status" value="2"/>
</dbReference>
<evidence type="ECO:0000256" key="3">
    <source>
        <dbReference type="ARBA" id="ARBA00022840"/>
    </source>
</evidence>
<evidence type="ECO:0000256" key="2">
    <source>
        <dbReference type="ARBA" id="ARBA00022741"/>
    </source>
</evidence>